<evidence type="ECO:0000256" key="3">
    <source>
        <dbReference type="ARBA" id="ARBA00023163"/>
    </source>
</evidence>
<organism evidence="5 7">
    <name type="scientific">Paenibacillus barcinonensis</name>
    <dbReference type="NCBI Taxonomy" id="198119"/>
    <lineage>
        <taxon>Bacteria</taxon>
        <taxon>Bacillati</taxon>
        <taxon>Bacillota</taxon>
        <taxon>Bacilli</taxon>
        <taxon>Bacillales</taxon>
        <taxon>Paenibacillaceae</taxon>
        <taxon>Paenibacillus</taxon>
    </lineage>
</organism>
<dbReference type="RefSeq" id="WP_110899599.1">
    <property type="nucleotide sequence ID" value="NZ_CP054614.1"/>
</dbReference>
<keyword evidence="1" id="KW-0805">Transcription regulation</keyword>
<dbReference type="Proteomes" id="UP000247790">
    <property type="component" value="Unassembled WGS sequence"/>
</dbReference>
<name>A0A2V4VUZ1_PAEBA</name>
<dbReference type="PANTHER" id="PTHR46797">
    <property type="entry name" value="HTH-TYPE TRANSCRIPTIONAL REGULATOR"/>
    <property type="match status" value="1"/>
</dbReference>
<dbReference type="SUPFAM" id="SSF47413">
    <property type="entry name" value="lambda repressor-like DNA-binding domains"/>
    <property type="match status" value="1"/>
</dbReference>
<dbReference type="EMBL" id="QJSW01000035">
    <property type="protein sequence ID" value="PYE42685.1"/>
    <property type="molecule type" value="Genomic_DNA"/>
</dbReference>
<dbReference type="InterPro" id="IPR001387">
    <property type="entry name" value="Cro/C1-type_HTH"/>
</dbReference>
<dbReference type="EMBL" id="CP054614">
    <property type="protein sequence ID" value="QKS58875.1"/>
    <property type="molecule type" value="Genomic_DNA"/>
</dbReference>
<keyword evidence="8" id="KW-1185">Reference proteome</keyword>
<dbReference type="PANTHER" id="PTHR46797:SF23">
    <property type="entry name" value="HTH-TYPE TRANSCRIPTIONAL REGULATOR SUTR"/>
    <property type="match status" value="1"/>
</dbReference>
<feature type="domain" description="HTH cro/C1-type" evidence="4">
    <location>
        <begin position="18"/>
        <end position="72"/>
    </location>
</feature>
<evidence type="ECO:0000313" key="7">
    <source>
        <dbReference type="Proteomes" id="UP000247790"/>
    </source>
</evidence>
<dbReference type="GO" id="GO:0003700">
    <property type="term" value="F:DNA-binding transcription factor activity"/>
    <property type="evidence" value="ECO:0007669"/>
    <property type="project" value="TreeGrafter"/>
</dbReference>
<keyword evidence="2 5" id="KW-0238">DNA-binding</keyword>
<dbReference type="Pfam" id="PF01381">
    <property type="entry name" value="HTH_3"/>
    <property type="match status" value="1"/>
</dbReference>
<evidence type="ECO:0000313" key="8">
    <source>
        <dbReference type="Proteomes" id="UP000509327"/>
    </source>
</evidence>
<keyword evidence="3" id="KW-0804">Transcription</keyword>
<protein>
    <submittedName>
        <fullName evidence="5">DNA-binding XRE family transcriptional regulator</fullName>
    </submittedName>
    <submittedName>
        <fullName evidence="6">Helix-turn-helix transcriptional regulator</fullName>
    </submittedName>
</protein>
<dbReference type="GO" id="GO:0003677">
    <property type="term" value="F:DNA binding"/>
    <property type="evidence" value="ECO:0007669"/>
    <property type="project" value="UniProtKB-KW"/>
</dbReference>
<dbReference type="Gene3D" id="1.10.260.40">
    <property type="entry name" value="lambda repressor-like DNA-binding domains"/>
    <property type="match status" value="1"/>
</dbReference>
<dbReference type="InterPro" id="IPR050807">
    <property type="entry name" value="TransReg_Diox_bact_type"/>
</dbReference>
<dbReference type="SMART" id="SM00530">
    <property type="entry name" value="HTH_XRE"/>
    <property type="match status" value="1"/>
</dbReference>
<dbReference type="GO" id="GO:0005829">
    <property type="term" value="C:cytosol"/>
    <property type="evidence" value="ECO:0007669"/>
    <property type="project" value="TreeGrafter"/>
</dbReference>
<sequence>MKYKEPDTLYLQKIGTTIKTLREEHGWSQEQFSFKSGLHRTYIGSIERGERNISVLNLKKIANTLEVPITKLFDFEI</sequence>
<evidence type="ECO:0000313" key="6">
    <source>
        <dbReference type="EMBL" id="QKS58875.1"/>
    </source>
</evidence>
<reference evidence="6 8" key="2">
    <citation type="submission" date="2020-06" db="EMBL/GenBank/DDBJ databases">
        <title>Complete genome of Paenibacillus barcinonensis KACC11450.</title>
        <authorList>
            <person name="Kim M."/>
            <person name="Park Y.-J."/>
            <person name="Shin J.-H."/>
        </authorList>
    </citation>
    <scope>NUCLEOTIDE SEQUENCE [LARGE SCALE GENOMIC DNA]</scope>
    <source>
        <strain evidence="6 8">KACC11450</strain>
    </source>
</reference>
<evidence type="ECO:0000259" key="4">
    <source>
        <dbReference type="PROSITE" id="PS50943"/>
    </source>
</evidence>
<dbReference type="PROSITE" id="PS50943">
    <property type="entry name" value="HTH_CROC1"/>
    <property type="match status" value="1"/>
</dbReference>
<evidence type="ECO:0000313" key="5">
    <source>
        <dbReference type="EMBL" id="PYE42685.1"/>
    </source>
</evidence>
<evidence type="ECO:0000256" key="1">
    <source>
        <dbReference type="ARBA" id="ARBA00023015"/>
    </source>
</evidence>
<reference evidence="5 7" key="1">
    <citation type="submission" date="2018-06" db="EMBL/GenBank/DDBJ databases">
        <title>Genomic Encyclopedia of Type Strains, Phase III (KMG-III): the genomes of soil and plant-associated and newly described type strains.</title>
        <authorList>
            <person name="Whitman W."/>
        </authorList>
    </citation>
    <scope>NUCLEOTIDE SEQUENCE [LARGE SCALE GENOMIC DNA]</scope>
    <source>
        <strain evidence="5 7">CECT 7022</strain>
    </source>
</reference>
<gene>
    <name evidence="5" type="ORF">DFQ00_13530</name>
    <name evidence="6" type="ORF">HUB98_23405</name>
</gene>
<dbReference type="AlphaFoldDB" id="A0A2V4VUZ1"/>
<dbReference type="OrthoDB" id="9814553at2"/>
<dbReference type="CDD" id="cd00093">
    <property type="entry name" value="HTH_XRE"/>
    <property type="match status" value="1"/>
</dbReference>
<evidence type="ECO:0000256" key="2">
    <source>
        <dbReference type="ARBA" id="ARBA00023125"/>
    </source>
</evidence>
<accession>A0A2V4VUZ1</accession>
<dbReference type="InterPro" id="IPR010982">
    <property type="entry name" value="Lambda_DNA-bd_dom_sf"/>
</dbReference>
<proteinExistence type="predicted"/>
<dbReference type="Proteomes" id="UP000509327">
    <property type="component" value="Chromosome"/>
</dbReference>